<sequence length="1360" mass="148137">MFRYRPLTLALLAALAHGGAQAEGSDAQRLLIEQGHFWQAQDKPKRAGEVWQKLLLIDAAQPDALYGLGFIAVKDGDLASAGGYLQRLQAIQPLPRQALLLEQDIRLADPANQKLLDEARLLVESDERAKAAEVYRRALGGKPAQGQIGLEFYNNLGYVDAHWAEARSGMERIRREYPDDPYAALFLAKHLARNQGAREEGIRALAKLAEREDIGGDADESWRLALTWIGPPNKAQQPLFEQFLKTHPDDEEIRALLVKGRTQPASAAAAWRRDPQLDRGLKALETGELQVAERELSTYLEKHPKDPDALGGLGILRQRQERFEDAELLLTRAVKGGGGRAWQSALDDVRYWSLLQRARDNIANARNADARQQLEQARRLKPKDAEAVLSLAELQAQQGELAAAETGYRQALQLGQQQARALRGLVQVLGGQGKADEALRELDKLPKAEREKIGSLSQLRAEQALQRARAAEQRGDSAGMRRELENALRDDPNNAWARFALARLYVDLGAVDEARSLVDGLLQTQPNDRDALYTSALLSMQLGDWRKAQATLARIPRDARNSDVSRLVAEVDFNLQMQEIERLNRSGRRAEARAFLGRIEPLAQGKPARLASMASAYADADDPQRAMVIMRDLLARSPRNDLSLTLSYAGVLLRAEQDTEVAAILRDLQGRSMTVEQRKQYDDLLFHYRVRQAEQLRLRGELAAAYDTLAPALALRPQDPLAVSALARMYGANGNTAKALELFKPLVQRHPQDANLQVGAADMAAQQAENGYAEERLEQALKLAPNDVDILTTAARVYRYLGRTGTAAELLGKVVAQEKREQTPSYAASTRPASAPANPFAGVGSLAAAPAAIPDPVSTLPAPVERPTLALDDIPAPASSQPRASARTELPVSTTRDSLLALEPAPAPTTTLAAAEPVSTNPFLPGAEEEPDPRAGMSEAARALDDILQQRSAYVVQGVTVRSNDSEDGLSKLTDIQAPIEASMPIGDQRVALRVTPVHLDAGKLDADASMRHGTGAAGVINEALAFASDNPGVTSEELAAETKRLLNKGMGRQKDSGVGLAVAWESEPHGLKADIGVSPLGFLYSTAVGGISLERSFAGHPNLHYGLSLSRRAVTDSLTSFAGSRDERSGEEWGGVTANGLRAQLSYDDGEIGAYGYGSAHALLGNNVNSNTRAELGSGVYWYLLNDERSMLTAGLGATGIGYENNQGNFTYGSGGYFSPQQFYSLFIPVNWAHRGERWTYRVRSSVGVQHFKQDSTPYFINDGGRQDQLEDYATLAARDGGFLPTRFEGSSETGIGYNLSAAAEYKLGDHFFLGGQLGIDNAQDYEQLNGSLYLRYMLEEMTGPMSLPVSPYQSPYAN</sequence>
<dbReference type="PRINTS" id="PR01441">
    <property type="entry name" value="CELLSNTHASEC"/>
</dbReference>
<evidence type="ECO:0000256" key="2">
    <source>
        <dbReference type="ARBA" id="ARBA00005186"/>
    </source>
</evidence>
<evidence type="ECO:0000256" key="6">
    <source>
        <dbReference type="ARBA" id="ARBA00022916"/>
    </source>
</evidence>
<dbReference type="InterPro" id="IPR008410">
    <property type="entry name" value="BCSC_C"/>
</dbReference>
<comment type="function">
    <text evidence="1">Required for maximal bacterial cellulose synthesis.</text>
</comment>
<evidence type="ECO:0000256" key="8">
    <source>
        <dbReference type="SAM" id="MobiDB-lite"/>
    </source>
</evidence>
<dbReference type="PANTHER" id="PTHR45586">
    <property type="entry name" value="TPR REPEAT-CONTAINING PROTEIN PA4667"/>
    <property type="match status" value="1"/>
</dbReference>
<dbReference type="Pfam" id="PF14559">
    <property type="entry name" value="TPR_19"/>
    <property type="match status" value="1"/>
</dbReference>
<dbReference type="InterPro" id="IPR051012">
    <property type="entry name" value="CellSynth/LPSAsmb/PSIAsmb"/>
</dbReference>
<feature type="repeat" description="TPR" evidence="7">
    <location>
        <begin position="720"/>
        <end position="753"/>
    </location>
</feature>
<reference evidence="11" key="1">
    <citation type="submission" date="2022-09" db="EMBL/GenBank/DDBJ databases">
        <title>Intensive care unit water sources are persistently colonized with multi-drug resistant bacteria and are the site of extensive horizontal gene transfer of antibiotic resistance genes.</title>
        <authorList>
            <person name="Diorio-Toth L."/>
        </authorList>
    </citation>
    <scope>NUCLEOTIDE SEQUENCE</scope>
    <source>
        <strain evidence="11">GD04146</strain>
    </source>
</reference>
<comment type="caution">
    <text evidence="11">The sequence shown here is derived from an EMBL/GenBank/DDBJ whole genome shotgun (WGS) entry which is preliminary data.</text>
</comment>
<evidence type="ECO:0000256" key="1">
    <source>
        <dbReference type="ARBA" id="ARBA00003476"/>
    </source>
</evidence>
<keyword evidence="4" id="KW-0677">Repeat</keyword>
<accession>A0AB73I1U9</accession>
<evidence type="ECO:0000256" key="3">
    <source>
        <dbReference type="ARBA" id="ARBA00022729"/>
    </source>
</evidence>
<evidence type="ECO:0000256" key="9">
    <source>
        <dbReference type="SAM" id="SignalP"/>
    </source>
</evidence>
<dbReference type="SUPFAM" id="SSF48452">
    <property type="entry name" value="TPR-like"/>
    <property type="match status" value="4"/>
</dbReference>
<evidence type="ECO:0000256" key="7">
    <source>
        <dbReference type="PROSITE-ProRule" id="PRU00339"/>
    </source>
</evidence>
<dbReference type="InterPro" id="IPR019734">
    <property type="entry name" value="TPR_rpt"/>
</dbReference>
<dbReference type="Pfam" id="PF13432">
    <property type="entry name" value="TPR_16"/>
    <property type="match status" value="2"/>
</dbReference>
<dbReference type="Proteomes" id="UP001158058">
    <property type="component" value="Unassembled WGS sequence"/>
</dbReference>
<dbReference type="RefSeq" id="WP_280002962.1">
    <property type="nucleotide sequence ID" value="NZ_JAODZF010000012.1"/>
</dbReference>
<dbReference type="InterPro" id="IPR003921">
    <property type="entry name" value="Cell_synth_C"/>
</dbReference>
<dbReference type="InterPro" id="IPR011990">
    <property type="entry name" value="TPR-like_helical_dom_sf"/>
</dbReference>
<feature type="chain" id="PRO_5044494922" evidence="9">
    <location>
        <begin position="23"/>
        <end position="1360"/>
    </location>
</feature>
<dbReference type="Pfam" id="PF05420">
    <property type="entry name" value="BCSC_C"/>
    <property type="match status" value="1"/>
</dbReference>
<evidence type="ECO:0000256" key="5">
    <source>
        <dbReference type="ARBA" id="ARBA00022803"/>
    </source>
</evidence>
<name>A0AB73I1U9_AQUAC</name>
<gene>
    <name evidence="11" type="ORF">N7380_17750</name>
</gene>
<dbReference type="GO" id="GO:0019867">
    <property type="term" value="C:outer membrane"/>
    <property type="evidence" value="ECO:0007669"/>
    <property type="project" value="InterPro"/>
</dbReference>
<dbReference type="PANTHER" id="PTHR45586:SF1">
    <property type="entry name" value="LIPOPOLYSACCHARIDE ASSEMBLY PROTEIN B"/>
    <property type="match status" value="1"/>
</dbReference>
<evidence type="ECO:0000313" key="12">
    <source>
        <dbReference type="Proteomes" id="UP001158058"/>
    </source>
</evidence>
<feature type="compositionally biased region" description="Low complexity" evidence="8">
    <location>
        <begin position="875"/>
        <end position="887"/>
    </location>
</feature>
<dbReference type="EMBL" id="JAODZF010000012">
    <property type="protein sequence ID" value="MDH0144160.1"/>
    <property type="molecule type" value="Genomic_DNA"/>
</dbReference>
<keyword evidence="6" id="KW-0135">Cellulose biosynthesis</keyword>
<evidence type="ECO:0000256" key="4">
    <source>
        <dbReference type="ARBA" id="ARBA00022737"/>
    </source>
</evidence>
<feature type="region of interest" description="Disordered" evidence="8">
    <location>
        <begin position="872"/>
        <end position="894"/>
    </location>
</feature>
<feature type="domain" description="Cellulose synthase operon C C-terminal" evidence="10">
    <location>
        <begin position="971"/>
        <end position="1340"/>
    </location>
</feature>
<comment type="pathway">
    <text evidence="2">Glycan metabolism; bacterial cellulose biosynthesis.</text>
</comment>
<keyword evidence="3 9" id="KW-0732">Signal</keyword>
<evidence type="ECO:0000259" key="10">
    <source>
        <dbReference type="Pfam" id="PF05420"/>
    </source>
</evidence>
<dbReference type="Gene3D" id="1.25.40.10">
    <property type="entry name" value="Tetratricopeptide repeat domain"/>
    <property type="match status" value="4"/>
</dbReference>
<dbReference type="PROSITE" id="PS50005">
    <property type="entry name" value="TPR"/>
    <property type="match status" value="1"/>
</dbReference>
<dbReference type="SMART" id="SM00028">
    <property type="entry name" value="TPR"/>
    <property type="match status" value="10"/>
</dbReference>
<evidence type="ECO:0000313" key="11">
    <source>
        <dbReference type="EMBL" id="MDH0144160.1"/>
    </source>
</evidence>
<proteinExistence type="predicted"/>
<dbReference type="GO" id="GO:0030244">
    <property type="term" value="P:cellulose biosynthetic process"/>
    <property type="evidence" value="ECO:0007669"/>
    <property type="project" value="UniProtKB-KW"/>
</dbReference>
<organism evidence="11 12">
    <name type="scientific">Aquipseudomonas alcaligenes</name>
    <name type="common">Pseudomonas alcaligenes</name>
    <dbReference type="NCBI Taxonomy" id="43263"/>
    <lineage>
        <taxon>Bacteria</taxon>
        <taxon>Pseudomonadati</taxon>
        <taxon>Pseudomonadota</taxon>
        <taxon>Gammaproteobacteria</taxon>
        <taxon>Pseudomonadales</taxon>
        <taxon>Pseudomonadaceae</taxon>
        <taxon>Aquipseudomonas</taxon>
    </lineage>
</organism>
<keyword evidence="5 7" id="KW-0802">TPR repeat</keyword>
<dbReference type="GO" id="GO:0006011">
    <property type="term" value="P:UDP-alpha-D-glucose metabolic process"/>
    <property type="evidence" value="ECO:0007669"/>
    <property type="project" value="InterPro"/>
</dbReference>
<protein>
    <submittedName>
        <fullName evidence="11">Cellulose synthase subunit BcsC-related outer membrane protein</fullName>
    </submittedName>
</protein>
<feature type="signal peptide" evidence="9">
    <location>
        <begin position="1"/>
        <end position="22"/>
    </location>
</feature>